<evidence type="ECO:0000313" key="2">
    <source>
        <dbReference type="EMBL" id="KAK5542055.1"/>
    </source>
</evidence>
<dbReference type="InterPro" id="IPR002737">
    <property type="entry name" value="MEMO1_fam"/>
</dbReference>
<accession>A0AAV9QJD3</accession>
<evidence type="ECO:0000313" key="3">
    <source>
        <dbReference type="Proteomes" id="UP001345827"/>
    </source>
</evidence>
<evidence type="ECO:0008006" key="4">
    <source>
        <dbReference type="Google" id="ProtNLM"/>
    </source>
</evidence>
<proteinExistence type="inferred from homology"/>
<dbReference type="PANTHER" id="PTHR11060">
    <property type="entry name" value="PROTEIN MEMO1"/>
    <property type="match status" value="1"/>
</dbReference>
<dbReference type="Proteomes" id="UP001345827">
    <property type="component" value="Unassembled WGS sequence"/>
</dbReference>
<name>A0AAV9QJD3_9PEZI</name>
<dbReference type="EMBL" id="JAXLQG010000003">
    <property type="protein sequence ID" value="KAK5542055.1"/>
    <property type="molecule type" value="Genomic_DNA"/>
</dbReference>
<dbReference type="HAMAP" id="MF_00055">
    <property type="entry name" value="MEMO1"/>
    <property type="match status" value="1"/>
</dbReference>
<dbReference type="NCBIfam" id="TIGR04336">
    <property type="entry name" value="AmmeMemoSam_B"/>
    <property type="match status" value="1"/>
</dbReference>
<dbReference type="PANTHER" id="PTHR11060:SF0">
    <property type="entry name" value="PROTEIN MEMO1"/>
    <property type="match status" value="1"/>
</dbReference>
<sequence>MSVRAASHAGSWYSDNGRQLASQLDHWLSSVPEKDSLPGVDKLPLPGARAVISPHAGYAYSGPAAAWAYKCLDLSRAKRIFILHPSHHHHLSTAALPVVEAYETPLSETPLPLDLETIKELSTLSATAGSRTIKFTTMSQPVDEAEHSAEMQLPYVHRLLQNLYPNQPESSYPPLVPIMVGSTNPATEAALGKMLAPYIADESNAFVISSDFCHWGSRFGYTYYLPDAPSPAMSPLMLPNGVRGEFTTAKESVNEDVHKMPTLGQGQQLKSSSKIPKTGPQIFESIAHADRACMCAIATGEHAEFLRVLRDTGNTVCGRHPIGVFMAGVEELERLEQEKEKGVDNNGGGTRRRFRFMRYERSSDAETVRDSSVSYVSAFAVL</sequence>
<dbReference type="Gene3D" id="3.40.830.10">
    <property type="entry name" value="LigB-like"/>
    <property type="match status" value="1"/>
</dbReference>
<gene>
    <name evidence="2" type="ORF">LTR25_001940</name>
</gene>
<dbReference type="Pfam" id="PF01875">
    <property type="entry name" value="Memo"/>
    <property type="match status" value="1"/>
</dbReference>
<reference evidence="2 3" key="1">
    <citation type="submission" date="2023-06" db="EMBL/GenBank/DDBJ databases">
        <title>Black Yeasts Isolated from many extreme environments.</title>
        <authorList>
            <person name="Coleine C."/>
            <person name="Stajich J.E."/>
            <person name="Selbmann L."/>
        </authorList>
    </citation>
    <scope>NUCLEOTIDE SEQUENCE [LARGE SCALE GENOMIC DNA]</scope>
    <source>
        <strain evidence="2 3">CCFEE 5887</strain>
    </source>
</reference>
<dbReference type="CDD" id="cd07361">
    <property type="entry name" value="MEMO_like"/>
    <property type="match status" value="1"/>
</dbReference>
<organism evidence="2 3">
    <name type="scientific">Vermiconidia calcicola</name>
    <dbReference type="NCBI Taxonomy" id="1690605"/>
    <lineage>
        <taxon>Eukaryota</taxon>
        <taxon>Fungi</taxon>
        <taxon>Dikarya</taxon>
        <taxon>Ascomycota</taxon>
        <taxon>Pezizomycotina</taxon>
        <taxon>Dothideomycetes</taxon>
        <taxon>Dothideomycetidae</taxon>
        <taxon>Mycosphaerellales</taxon>
        <taxon>Extremaceae</taxon>
        <taxon>Vermiconidia</taxon>
    </lineage>
</organism>
<comment type="similarity">
    <text evidence="1">Belongs to the MEMO1 family.</text>
</comment>
<evidence type="ECO:0000256" key="1">
    <source>
        <dbReference type="ARBA" id="ARBA00006315"/>
    </source>
</evidence>
<dbReference type="AlphaFoldDB" id="A0AAV9QJD3"/>
<keyword evidence="3" id="KW-1185">Reference proteome</keyword>
<protein>
    <recommendedName>
        <fullName evidence="4">AmmeMemoRadiSam system protein B</fullName>
    </recommendedName>
</protein>
<comment type="caution">
    <text evidence="2">The sequence shown here is derived from an EMBL/GenBank/DDBJ whole genome shotgun (WGS) entry which is preliminary data.</text>
</comment>